<sequence>MKQSLVNLIFYSDRRKDLLLLLKEEPRDIDTIKKLLNVDASSIQPHIKKMKDAYLIIEEKKVYMLSEIGKVIVENMEPFLNSIEVFEVNGEYWKNRDLTPIPEYLLERIDELGKCELLEPDVEHMLETPKVFVDNIQSSKEIFTLVSYFHPESPFLYADLVENGAKLTLCMTKNVIERLVSSYPEEAERLFKSENSKIFTCQKPSPIPIIVVTDKFLSLKLFENDGKLRDQLLISTEEKALGWGKELFWYCMRVAEPTEEKPEI</sequence>
<proteinExistence type="predicted"/>
<accession>A0A832WAP6</accession>
<evidence type="ECO:0000259" key="1">
    <source>
        <dbReference type="Pfam" id="PF08350"/>
    </source>
</evidence>
<feature type="domain" description="Methanogenesis regulatory protein FilR1 middle" evidence="1">
    <location>
        <begin position="126"/>
        <end position="252"/>
    </location>
</feature>
<dbReference type="OMA" id="EHMLETP"/>
<dbReference type="AlphaFoldDB" id="A0A832WAP6"/>
<evidence type="ECO:0000313" key="2">
    <source>
        <dbReference type="EMBL" id="HIH94430.1"/>
    </source>
</evidence>
<dbReference type="EMBL" id="DUJU01000123">
    <property type="protein sequence ID" value="HIH94430.1"/>
    <property type="molecule type" value="Genomic_DNA"/>
</dbReference>
<dbReference type="GeneID" id="1473842"/>
<dbReference type="SUPFAM" id="SSF46785">
    <property type="entry name" value="Winged helix' DNA-binding domain"/>
    <property type="match status" value="1"/>
</dbReference>
<dbReference type="InterPro" id="IPR013561">
    <property type="entry name" value="FilR1_middle_dom"/>
</dbReference>
<dbReference type="InterPro" id="IPR036388">
    <property type="entry name" value="WH-like_DNA-bd_sf"/>
</dbReference>
<name>A0A832WAP6_9EURY</name>
<protein>
    <submittedName>
        <fullName evidence="2">Winged helix-turn-helix domain-containing protein</fullName>
    </submittedName>
</protein>
<dbReference type="PIRSF" id="PIRSF006692">
    <property type="entry name" value="TF_HTH_AF0396_prd"/>
    <property type="match status" value="1"/>
</dbReference>
<organism evidence="2 3">
    <name type="scientific">Methanosarcina acetivorans</name>
    <dbReference type="NCBI Taxonomy" id="2214"/>
    <lineage>
        <taxon>Archaea</taxon>
        <taxon>Methanobacteriati</taxon>
        <taxon>Methanobacteriota</taxon>
        <taxon>Stenosarchaea group</taxon>
        <taxon>Methanomicrobia</taxon>
        <taxon>Methanosarcinales</taxon>
        <taxon>Methanosarcinaceae</taxon>
        <taxon>Methanosarcina</taxon>
    </lineage>
</organism>
<gene>
    <name evidence="2" type="ORF">HA338_10510</name>
</gene>
<dbReference type="Pfam" id="PF08350">
    <property type="entry name" value="FilR1_middle"/>
    <property type="match status" value="1"/>
</dbReference>
<comment type="caution">
    <text evidence="2">The sequence shown here is derived from an EMBL/GenBank/DDBJ whole genome shotgun (WGS) entry which is preliminary data.</text>
</comment>
<dbReference type="Gene3D" id="1.10.10.10">
    <property type="entry name" value="Winged helix-like DNA-binding domain superfamily/Winged helix DNA-binding domain"/>
    <property type="match status" value="1"/>
</dbReference>
<dbReference type="InterPro" id="IPR036390">
    <property type="entry name" value="WH_DNA-bd_sf"/>
</dbReference>
<evidence type="ECO:0000313" key="3">
    <source>
        <dbReference type="Proteomes" id="UP000600774"/>
    </source>
</evidence>
<dbReference type="RefSeq" id="WP_011021948.1">
    <property type="nucleotide sequence ID" value="NZ_DUJU01000123.1"/>
</dbReference>
<dbReference type="InterPro" id="IPR016490">
    <property type="entry name" value="Tscrpt_reg_HTH_AF0396-typ3"/>
</dbReference>
<dbReference type="Proteomes" id="UP000600774">
    <property type="component" value="Unassembled WGS sequence"/>
</dbReference>
<reference evidence="2" key="1">
    <citation type="journal article" date="2020" name="bioRxiv">
        <title>A rank-normalized archaeal taxonomy based on genome phylogeny resolves widespread incomplete and uneven classifications.</title>
        <authorList>
            <person name="Rinke C."/>
            <person name="Chuvochina M."/>
            <person name="Mussig A.J."/>
            <person name="Chaumeil P.-A."/>
            <person name="Waite D.W."/>
            <person name="Whitman W.B."/>
            <person name="Parks D.H."/>
            <person name="Hugenholtz P."/>
        </authorList>
    </citation>
    <scope>NUCLEOTIDE SEQUENCE</scope>
    <source>
        <strain evidence="2">UBA8876</strain>
    </source>
</reference>